<keyword evidence="3" id="KW-1185">Reference proteome</keyword>
<evidence type="ECO:0000313" key="2">
    <source>
        <dbReference type="EMBL" id="KAK8753075.1"/>
    </source>
</evidence>
<evidence type="ECO:0000256" key="1">
    <source>
        <dbReference type="SAM" id="Phobius"/>
    </source>
</evidence>
<accession>A0AAW0Y8N3</accession>
<dbReference type="EMBL" id="JARKIK010000003">
    <property type="protein sequence ID" value="KAK8753075.1"/>
    <property type="molecule type" value="Genomic_DNA"/>
</dbReference>
<keyword evidence="1" id="KW-0472">Membrane</keyword>
<feature type="transmembrane region" description="Helical" evidence="1">
    <location>
        <begin position="63"/>
        <end position="80"/>
    </location>
</feature>
<protein>
    <submittedName>
        <fullName evidence="2">Uncharacterized protein</fullName>
    </submittedName>
</protein>
<name>A0AAW0Y8N3_CHEQU</name>
<evidence type="ECO:0000313" key="3">
    <source>
        <dbReference type="Proteomes" id="UP001445076"/>
    </source>
</evidence>
<dbReference type="Proteomes" id="UP001445076">
    <property type="component" value="Unassembled WGS sequence"/>
</dbReference>
<sequence>MSHFGSSRIMKFMSYQCGSGIAPQSVAIAALGVILWCQSSKLCSYNFSTYSTVVIAPTYYKSVVMACIILHCQLCGALTFSTSTKAFKDKMLVISYKNEMCFCFISSSCFSYEMYLMICS</sequence>
<proteinExistence type="predicted"/>
<comment type="caution">
    <text evidence="2">The sequence shown here is derived from an EMBL/GenBank/DDBJ whole genome shotgun (WGS) entry which is preliminary data.</text>
</comment>
<keyword evidence="1" id="KW-0812">Transmembrane</keyword>
<keyword evidence="1" id="KW-1133">Transmembrane helix</keyword>
<gene>
    <name evidence="2" type="ORF">OTU49_002383</name>
</gene>
<organism evidence="2 3">
    <name type="scientific">Cherax quadricarinatus</name>
    <name type="common">Australian red claw crayfish</name>
    <dbReference type="NCBI Taxonomy" id="27406"/>
    <lineage>
        <taxon>Eukaryota</taxon>
        <taxon>Metazoa</taxon>
        <taxon>Ecdysozoa</taxon>
        <taxon>Arthropoda</taxon>
        <taxon>Crustacea</taxon>
        <taxon>Multicrustacea</taxon>
        <taxon>Malacostraca</taxon>
        <taxon>Eumalacostraca</taxon>
        <taxon>Eucarida</taxon>
        <taxon>Decapoda</taxon>
        <taxon>Pleocyemata</taxon>
        <taxon>Astacidea</taxon>
        <taxon>Parastacoidea</taxon>
        <taxon>Parastacidae</taxon>
        <taxon>Cherax</taxon>
    </lineage>
</organism>
<dbReference type="AlphaFoldDB" id="A0AAW0Y8N3"/>
<reference evidence="2 3" key="1">
    <citation type="journal article" date="2024" name="BMC Genomics">
        <title>Genome assembly of redclaw crayfish (Cherax quadricarinatus) provides insights into its immune adaptation and hypoxia tolerance.</title>
        <authorList>
            <person name="Liu Z."/>
            <person name="Zheng J."/>
            <person name="Li H."/>
            <person name="Fang K."/>
            <person name="Wang S."/>
            <person name="He J."/>
            <person name="Zhou D."/>
            <person name="Weng S."/>
            <person name="Chi M."/>
            <person name="Gu Z."/>
            <person name="He J."/>
            <person name="Li F."/>
            <person name="Wang M."/>
        </authorList>
    </citation>
    <scope>NUCLEOTIDE SEQUENCE [LARGE SCALE GENOMIC DNA]</scope>
    <source>
        <strain evidence="2">ZL_2023a</strain>
    </source>
</reference>